<evidence type="ECO:0000256" key="3">
    <source>
        <dbReference type="ARBA" id="ARBA00023027"/>
    </source>
</evidence>
<dbReference type="Gene3D" id="3.40.309.10">
    <property type="entry name" value="Aldehyde Dehydrogenase, Chain A, domain 2"/>
    <property type="match status" value="1"/>
</dbReference>
<sequence length="546" mass="60366">MQPHLLPLLSDLFGGGHLRDELRRGFASGKTKPIAYRKEQLARLAYMVQENRDAFHEAMTSDLGRGTLENDFMDFQPALGEITDAYNNVEKWSKPQKPAFNINWFAMNPEIRKEPKGTVLIISPFNFPMVLILGPLAGALAAGCTALIKPSEQAPATAAVYARLVPQYLDPDACRVVLGAVPETTKLLELQWDQILYTGSARVAKIVLAAAAKHLTPVVTELGGKNPVIVDPKMDLTLAARRIAWGKFSNSGQICVSPDYVIVTEEIKEKFIKELLAVYATFYPDGPRHSDSFSRMATKNHAARMQRLLAETKGKIVIGGETEVEERYVAPTIVKDVEWDDALMEDELFAPVMPIVVVKDVDEAIARVNSREHALALYIFSNDASYRKKVLDNTQSGTVVVNDVVIQYAAYDMPFGGVGGSGTGASTGRYGYEAFTHFRTTVVGKGWLDSIILKNRFPPYTDAKLKALGLMTSVRLPPKPKSLLAKGTKTNGWGTFLSRLGLSRLTTLLWYLLPVLAGYWVDHLPLIVQFYPGLQSFTDGHLDQFD</sequence>
<dbReference type="FunFam" id="3.40.309.10:FF:000025">
    <property type="entry name" value="Aldehyde dehydrogenase"/>
    <property type="match status" value="1"/>
</dbReference>
<evidence type="ECO:0000313" key="8">
    <source>
        <dbReference type="Proteomes" id="UP000292702"/>
    </source>
</evidence>
<dbReference type="EMBL" id="RWJN01000452">
    <property type="protein sequence ID" value="TCD61558.1"/>
    <property type="molecule type" value="Genomic_DNA"/>
</dbReference>
<dbReference type="OrthoDB" id="440325at2759"/>
<feature type="domain" description="Aldehyde dehydrogenase" evidence="6">
    <location>
        <begin position="26"/>
        <end position="440"/>
    </location>
</feature>
<dbReference type="InterPro" id="IPR015590">
    <property type="entry name" value="Aldehyde_DH_dom"/>
</dbReference>
<dbReference type="GO" id="GO:0005737">
    <property type="term" value="C:cytoplasm"/>
    <property type="evidence" value="ECO:0007669"/>
    <property type="project" value="TreeGrafter"/>
</dbReference>
<protein>
    <recommendedName>
        <fullName evidence="4">Aldehyde dehydrogenase</fullName>
    </recommendedName>
</protein>
<dbReference type="GO" id="GO:0004029">
    <property type="term" value="F:aldehyde dehydrogenase (NAD+) activity"/>
    <property type="evidence" value="ECO:0007669"/>
    <property type="project" value="TreeGrafter"/>
</dbReference>
<keyword evidence="2 4" id="KW-0560">Oxidoreductase</keyword>
<dbReference type="Pfam" id="PF00171">
    <property type="entry name" value="Aldedh"/>
    <property type="match status" value="1"/>
</dbReference>
<comment type="caution">
    <text evidence="7">The sequence shown here is derived from an EMBL/GenBank/DDBJ whole genome shotgun (WGS) entry which is preliminary data.</text>
</comment>
<dbReference type="InterPro" id="IPR016161">
    <property type="entry name" value="Ald_DH/histidinol_DH"/>
</dbReference>
<gene>
    <name evidence="7" type="ORF">EIP91_008249</name>
</gene>
<dbReference type="Proteomes" id="UP000292702">
    <property type="component" value="Unassembled WGS sequence"/>
</dbReference>
<dbReference type="GO" id="GO:0006081">
    <property type="term" value="P:aldehyde metabolic process"/>
    <property type="evidence" value="ECO:0007669"/>
    <property type="project" value="InterPro"/>
</dbReference>
<proteinExistence type="inferred from homology"/>
<reference evidence="7 8" key="1">
    <citation type="submission" date="2018-11" db="EMBL/GenBank/DDBJ databases">
        <title>Genome assembly of Steccherinum ochraceum LE-BIN_3174, the white-rot fungus of the Steccherinaceae family (The Residual Polyporoid clade, Polyporales, Basidiomycota).</title>
        <authorList>
            <person name="Fedorova T.V."/>
            <person name="Glazunova O.A."/>
            <person name="Landesman E.O."/>
            <person name="Moiseenko K.V."/>
            <person name="Psurtseva N.V."/>
            <person name="Savinova O.S."/>
            <person name="Shakhova N.V."/>
            <person name="Tyazhelova T.V."/>
            <person name="Vasina D.V."/>
        </authorList>
    </citation>
    <scope>NUCLEOTIDE SEQUENCE [LARGE SCALE GENOMIC DNA]</scope>
    <source>
        <strain evidence="7 8">LE-BIN_3174</strain>
    </source>
</reference>
<evidence type="ECO:0000256" key="5">
    <source>
        <dbReference type="PIRSR" id="PIRSR036492-1"/>
    </source>
</evidence>
<organism evidence="7 8">
    <name type="scientific">Steccherinum ochraceum</name>
    <dbReference type="NCBI Taxonomy" id="92696"/>
    <lineage>
        <taxon>Eukaryota</taxon>
        <taxon>Fungi</taxon>
        <taxon>Dikarya</taxon>
        <taxon>Basidiomycota</taxon>
        <taxon>Agaricomycotina</taxon>
        <taxon>Agaricomycetes</taxon>
        <taxon>Polyporales</taxon>
        <taxon>Steccherinaceae</taxon>
        <taxon>Steccherinum</taxon>
    </lineage>
</organism>
<dbReference type="InterPro" id="IPR012394">
    <property type="entry name" value="Aldehyde_DH_NAD(P)"/>
</dbReference>
<keyword evidence="3" id="KW-0520">NAD</keyword>
<evidence type="ECO:0000256" key="1">
    <source>
        <dbReference type="ARBA" id="ARBA00009986"/>
    </source>
</evidence>
<evidence type="ECO:0000259" key="6">
    <source>
        <dbReference type="Pfam" id="PF00171"/>
    </source>
</evidence>
<evidence type="ECO:0000256" key="2">
    <source>
        <dbReference type="ARBA" id="ARBA00023002"/>
    </source>
</evidence>
<comment type="similarity">
    <text evidence="1 4">Belongs to the aldehyde dehydrogenase family.</text>
</comment>
<dbReference type="InterPro" id="IPR016162">
    <property type="entry name" value="Ald_DH_N"/>
</dbReference>
<evidence type="ECO:0000313" key="7">
    <source>
        <dbReference type="EMBL" id="TCD61558.1"/>
    </source>
</evidence>
<dbReference type="AlphaFoldDB" id="A0A4R0RD81"/>
<feature type="active site" evidence="5">
    <location>
        <position position="255"/>
    </location>
</feature>
<feature type="active site" evidence="5">
    <location>
        <position position="221"/>
    </location>
</feature>
<dbReference type="Gene3D" id="3.40.605.10">
    <property type="entry name" value="Aldehyde Dehydrogenase, Chain A, domain 1"/>
    <property type="match status" value="1"/>
</dbReference>
<accession>A0A4R0RD81</accession>
<dbReference type="InterPro" id="IPR016163">
    <property type="entry name" value="Ald_DH_C"/>
</dbReference>
<name>A0A4R0RD81_9APHY</name>
<dbReference type="STRING" id="92696.A0A4R0RD81"/>
<keyword evidence="8" id="KW-1185">Reference proteome</keyword>
<evidence type="ECO:0000256" key="4">
    <source>
        <dbReference type="PIRNR" id="PIRNR036492"/>
    </source>
</evidence>
<dbReference type="SUPFAM" id="SSF53720">
    <property type="entry name" value="ALDH-like"/>
    <property type="match status" value="1"/>
</dbReference>
<dbReference type="PANTHER" id="PTHR43570">
    <property type="entry name" value="ALDEHYDE DEHYDROGENASE"/>
    <property type="match status" value="1"/>
</dbReference>
<dbReference type="PANTHER" id="PTHR43570:SF16">
    <property type="entry name" value="ALDEHYDE DEHYDROGENASE TYPE III, ISOFORM Q"/>
    <property type="match status" value="1"/>
</dbReference>
<dbReference type="PIRSF" id="PIRSF036492">
    <property type="entry name" value="ALDH"/>
    <property type="match status" value="1"/>
</dbReference>
<dbReference type="FunFam" id="3.40.605.10:FF:000004">
    <property type="entry name" value="Aldehyde dehydrogenase"/>
    <property type="match status" value="1"/>
</dbReference>